<gene>
    <name evidence="8" type="ORF">JF543_04095</name>
</gene>
<evidence type="ECO:0000256" key="5">
    <source>
        <dbReference type="ARBA" id="ARBA00022801"/>
    </source>
</evidence>
<dbReference type="PANTHER" id="PTHR42693">
    <property type="entry name" value="ARYLSULFATASE FAMILY MEMBER"/>
    <property type="match status" value="1"/>
</dbReference>
<dbReference type="EMBL" id="JAEMWU010000001">
    <property type="protein sequence ID" value="MBN8205137.1"/>
    <property type="molecule type" value="Genomic_DNA"/>
</dbReference>
<keyword evidence="4" id="KW-0732">Signal</keyword>
<reference evidence="8" key="1">
    <citation type="submission" date="2020-12" db="EMBL/GenBank/DDBJ databases">
        <title>PHA producing bacteria isolated from mangrove.</title>
        <authorList>
            <person name="Zheng W."/>
            <person name="Yu S."/>
            <person name="Huang Y."/>
        </authorList>
    </citation>
    <scope>NUCLEOTIDE SEQUENCE</scope>
    <source>
        <strain evidence="8">GN8-5</strain>
    </source>
</reference>
<dbReference type="RefSeq" id="WP_206821136.1">
    <property type="nucleotide sequence ID" value="NZ_JAEKJQ010000001.1"/>
</dbReference>
<keyword evidence="3" id="KW-0479">Metal-binding</keyword>
<dbReference type="InterPro" id="IPR017850">
    <property type="entry name" value="Alkaline_phosphatase_core_sf"/>
</dbReference>
<keyword evidence="5" id="KW-0378">Hydrolase</keyword>
<protein>
    <submittedName>
        <fullName evidence="8">Sulfatase</fullName>
    </submittedName>
</protein>
<name>A0A939DUB0_9MICO</name>
<evidence type="ECO:0000313" key="9">
    <source>
        <dbReference type="Proteomes" id="UP000664385"/>
    </source>
</evidence>
<proteinExistence type="inferred from homology"/>
<dbReference type="SUPFAM" id="SSF53649">
    <property type="entry name" value="Alkaline phosphatase-like"/>
    <property type="match status" value="1"/>
</dbReference>
<evidence type="ECO:0000259" key="7">
    <source>
        <dbReference type="Pfam" id="PF00884"/>
    </source>
</evidence>
<dbReference type="Pfam" id="PF00884">
    <property type="entry name" value="Sulfatase"/>
    <property type="match status" value="1"/>
</dbReference>
<organism evidence="8 9">
    <name type="scientific">Microbacterium esteraromaticum</name>
    <dbReference type="NCBI Taxonomy" id="57043"/>
    <lineage>
        <taxon>Bacteria</taxon>
        <taxon>Bacillati</taxon>
        <taxon>Actinomycetota</taxon>
        <taxon>Actinomycetes</taxon>
        <taxon>Micrococcales</taxon>
        <taxon>Microbacteriaceae</taxon>
        <taxon>Microbacterium</taxon>
    </lineage>
</organism>
<dbReference type="InterPro" id="IPR024607">
    <property type="entry name" value="Sulfatase_CS"/>
</dbReference>
<evidence type="ECO:0000313" key="8">
    <source>
        <dbReference type="EMBL" id="MBN8205137.1"/>
    </source>
</evidence>
<evidence type="ECO:0000256" key="1">
    <source>
        <dbReference type="ARBA" id="ARBA00001913"/>
    </source>
</evidence>
<dbReference type="Gene3D" id="3.40.720.10">
    <property type="entry name" value="Alkaline Phosphatase, subunit A"/>
    <property type="match status" value="1"/>
</dbReference>
<dbReference type="Gene3D" id="3.30.1120.10">
    <property type="match status" value="1"/>
</dbReference>
<keyword evidence="6" id="KW-0106">Calcium</keyword>
<comment type="similarity">
    <text evidence="2">Belongs to the sulfatase family.</text>
</comment>
<comment type="cofactor">
    <cofactor evidence="1">
        <name>Ca(2+)</name>
        <dbReference type="ChEBI" id="CHEBI:29108"/>
    </cofactor>
</comment>
<evidence type="ECO:0000256" key="4">
    <source>
        <dbReference type="ARBA" id="ARBA00022729"/>
    </source>
</evidence>
<dbReference type="PROSITE" id="PS00149">
    <property type="entry name" value="SULFATASE_2"/>
    <property type="match status" value="1"/>
</dbReference>
<dbReference type="Proteomes" id="UP000664385">
    <property type="component" value="Unassembled WGS sequence"/>
</dbReference>
<feature type="domain" description="Sulfatase N-terminal" evidence="7">
    <location>
        <begin position="4"/>
        <end position="344"/>
    </location>
</feature>
<dbReference type="InterPro" id="IPR000917">
    <property type="entry name" value="Sulfatase_N"/>
</dbReference>
<evidence type="ECO:0000256" key="2">
    <source>
        <dbReference type="ARBA" id="ARBA00008779"/>
    </source>
</evidence>
<dbReference type="GO" id="GO:0046872">
    <property type="term" value="F:metal ion binding"/>
    <property type="evidence" value="ECO:0007669"/>
    <property type="project" value="UniProtKB-KW"/>
</dbReference>
<comment type="caution">
    <text evidence="8">The sequence shown here is derived from an EMBL/GenBank/DDBJ whole genome shotgun (WGS) entry which is preliminary data.</text>
</comment>
<dbReference type="PROSITE" id="PS00523">
    <property type="entry name" value="SULFATASE_1"/>
    <property type="match status" value="1"/>
</dbReference>
<evidence type="ECO:0000256" key="6">
    <source>
        <dbReference type="ARBA" id="ARBA00022837"/>
    </source>
</evidence>
<accession>A0A939DUB0</accession>
<dbReference type="GO" id="GO:0004065">
    <property type="term" value="F:arylsulfatase activity"/>
    <property type="evidence" value="ECO:0007669"/>
    <property type="project" value="TreeGrafter"/>
</dbReference>
<evidence type="ECO:0000256" key="3">
    <source>
        <dbReference type="ARBA" id="ARBA00022723"/>
    </source>
</evidence>
<dbReference type="CDD" id="cd16144">
    <property type="entry name" value="ARS_like"/>
    <property type="match status" value="1"/>
</dbReference>
<dbReference type="InterPro" id="IPR050738">
    <property type="entry name" value="Sulfatase"/>
</dbReference>
<dbReference type="AlphaFoldDB" id="A0A939DUB0"/>
<sequence length="460" mass="49615">MNTPNLVLILIDDLGWRDLGCTGSDFYETPHIDALAAQGVRFTDAYAASSVCSPSRASMLTGKHPTRVGITDWIGGHGVGALADVPYLHALPENEYSVARALRDAGYRTWHVGKWHLGDGRSAPTRHGFDLNIGGSHVGHPPSYFSPYGLSGLADGPDGEYLTDRLTDEAIALIESADERPFFLNLWHYAVHTPIQSPPALIDKYEAKLNGRDVAGDIVEGEEMTAWHLRGRRVRRRIAQSDTGYAAMIENLDDNIGRLMDALRRTGKADDTIIVFTSDNGGLSTAEGSPTCNLPLREGKGWIHDGGTRVPLIVVDPRVEGSGRTSDAITSTPDIYPTLLELAGLDALPAQHIDGTSLARVVRDEPGHVAPPVYWHYPHYANQGGKPTVAVRHGALKLVRDLETGVQRLFDIAADPGETTDLAASGPDSVAELAAGLDAWLLDVGAILPRRNPYPAPFAD</sequence>
<dbReference type="PANTHER" id="PTHR42693:SF42">
    <property type="entry name" value="ARYLSULFATASE G"/>
    <property type="match status" value="1"/>
</dbReference>